<protein>
    <submittedName>
        <fullName evidence="3">Aminotransferase</fullName>
    </submittedName>
</protein>
<dbReference type="InterPro" id="IPR015424">
    <property type="entry name" value="PyrdxlP-dep_Trfase"/>
</dbReference>
<dbReference type="PANTHER" id="PTHR30244">
    <property type="entry name" value="TRANSAMINASE"/>
    <property type="match status" value="1"/>
</dbReference>
<dbReference type="PANTHER" id="PTHR30244:SF34">
    <property type="entry name" value="DTDP-4-AMINO-4,6-DIDEOXYGALACTOSE TRANSAMINASE"/>
    <property type="match status" value="1"/>
</dbReference>
<dbReference type="RefSeq" id="WP_077293947.1">
    <property type="nucleotide sequence ID" value="NZ_CP019631.1"/>
</dbReference>
<dbReference type="Proteomes" id="UP000188174">
    <property type="component" value="Plasmid unnamed1"/>
</dbReference>
<evidence type="ECO:0000313" key="4">
    <source>
        <dbReference type="Proteomes" id="UP000188174"/>
    </source>
</evidence>
<evidence type="ECO:0000256" key="2">
    <source>
        <dbReference type="RuleBase" id="RU004508"/>
    </source>
</evidence>
<gene>
    <name evidence="3" type="ORF">B0E33_28775</name>
</gene>
<keyword evidence="3" id="KW-0808">Transferase</keyword>
<accession>A0ABN4X675</accession>
<keyword evidence="3" id="KW-0614">Plasmid</keyword>
<reference evidence="3 4" key="1">
    <citation type="submission" date="2017-02" db="EMBL/GenBank/DDBJ databases">
        <authorList>
            <person name="Jeong S."/>
        </authorList>
    </citation>
    <scope>NUCLEOTIDE SEQUENCE [LARGE SCALE GENOMIC DNA]</scope>
    <source>
        <strain evidence="3 4">RMAR6-6</strain>
        <plasmid evidence="3 4">unnamed1</plasmid>
    </source>
</reference>
<keyword evidence="2" id="KW-0663">Pyridoxal phosphate</keyword>
<name>A0ABN4X675_9HYPH</name>
<dbReference type="EMBL" id="CP019631">
    <property type="protein sequence ID" value="AQQ07813.1"/>
    <property type="molecule type" value="Genomic_DNA"/>
</dbReference>
<dbReference type="GO" id="GO:0008483">
    <property type="term" value="F:transaminase activity"/>
    <property type="evidence" value="ECO:0007669"/>
    <property type="project" value="UniProtKB-KW"/>
</dbReference>
<dbReference type="SUPFAM" id="SSF53383">
    <property type="entry name" value="PLP-dependent transferases"/>
    <property type="match status" value="1"/>
</dbReference>
<dbReference type="InterPro" id="IPR015421">
    <property type="entry name" value="PyrdxlP-dep_Trfase_major"/>
</dbReference>
<dbReference type="Gene3D" id="3.90.1150.10">
    <property type="entry name" value="Aspartate Aminotransferase, domain 1"/>
    <property type="match status" value="1"/>
</dbReference>
<proteinExistence type="inferred from homology"/>
<sequence length="398" mass="42878">MGGWPVYTDEEIDAVTGVLRSGKVNAWTGPDVFAFETEYCEYTGAAHAIAMANGSVTLDTALRILDIQPGDEVIVTPRSFVASASCVLLAGGIPVFADIDPDSQNITPETIAPLITSRTVGILPVHLAGWPCDMDGILALARAHNIWVIEDCAQAHGAMIGERHVGTLGDFGSYSFCQDKIISTGGEGGMLLTDNPDLWSRAWSFKDHGKGYATVFEKDHQPGFRWLHDSGPGTNLRMSGPSAAIGRIQLSRLAETRANRTHNALTLAEILSGSSALRVPVPPQAVTHAYYRFYAFVRPDAMADSWSRDRILAEIAEAGLPAFSGSCSEIYKEAMFRDRGLGPDKPLPVARQLGETSLAFLVDTTWEQERIIELAEKVASIADRSLAVSHKSPAKAPA</sequence>
<organism evidence="3 4">
    <name type="scientific">Roseibium algicola</name>
    <dbReference type="NCBI Taxonomy" id="2857014"/>
    <lineage>
        <taxon>Bacteria</taxon>
        <taxon>Pseudomonadati</taxon>
        <taxon>Pseudomonadota</taxon>
        <taxon>Alphaproteobacteria</taxon>
        <taxon>Hyphomicrobiales</taxon>
        <taxon>Stappiaceae</taxon>
        <taxon>Roseibium</taxon>
    </lineage>
</organism>
<geneLocation type="plasmid" evidence="3 4">
    <name>unnamed1</name>
</geneLocation>
<evidence type="ECO:0000256" key="1">
    <source>
        <dbReference type="ARBA" id="ARBA00037999"/>
    </source>
</evidence>
<keyword evidence="3" id="KW-0032">Aminotransferase</keyword>
<dbReference type="InterPro" id="IPR015422">
    <property type="entry name" value="PyrdxlP-dep_Trfase_small"/>
</dbReference>
<dbReference type="InterPro" id="IPR000653">
    <property type="entry name" value="DegT/StrS_aminotransferase"/>
</dbReference>
<dbReference type="PIRSF" id="PIRSF000390">
    <property type="entry name" value="PLP_StrS"/>
    <property type="match status" value="1"/>
</dbReference>
<dbReference type="Pfam" id="PF01041">
    <property type="entry name" value="DegT_DnrJ_EryC1"/>
    <property type="match status" value="1"/>
</dbReference>
<keyword evidence="4" id="KW-1185">Reference proteome</keyword>
<dbReference type="Gene3D" id="3.40.640.10">
    <property type="entry name" value="Type I PLP-dependent aspartate aminotransferase-like (Major domain)"/>
    <property type="match status" value="1"/>
</dbReference>
<comment type="similarity">
    <text evidence="1 2">Belongs to the DegT/DnrJ/EryC1 family.</text>
</comment>
<evidence type="ECO:0000313" key="3">
    <source>
        <dbReference type="EMBL" id="AQQ07813.1"/>
    </source>
</evidence>
<dbReference type="CDD" id="cd00616">
    <property type="entry name" value="AHBA_syn"/>
    <property type="match status" value="1"/>
</dbReference>